<feature type="region of interest" description="Disordered" evidence="2">
    <location>
        <begin position="18"/>
        <end position="92"/>
    </location>
</feature>
<sequence>MIESHIKRLDEDLGQFAEDLKHEGKIPPDEPPVLPPVPVVSRDEKRRLGFSTPQSSKKFREREWDRERGMDFDLMPPPGSSKKAGTSMDVDQMIDPNEPTYCICHQVSYGDMIAYDNENVSCLVPDNHDS</sequence>
<dbReference type="EMBL" id="CM029038">
    <property type="protein sequence ID" value="KAG2651011.1"/>
    <property type="molecule type" value="Genomic_DNA"/>
</dbReference>
<dbReference type="Gene3D" id="3.30.40.10">
    <property type="entry name" value="Zinc/RING finger domain, C3HC4 (zinc finger)"/>
    <property type="match status" value="1"/>
</dbReference>
<reference evidence="3" key="1">
    <citation type="submission" date="2020-05" db="EMBL/GenBank/DDBJ databases">
        <title>WGS assembly of Panicum virgatum.</title>
        <authorList>
            <person name="Lovell J.T."/>
            <person name="Jenkins J."/>
            <person name="Shu S."/>
            <person name="Juenger T.E."/>
            <person name="Schmutz J."/>
        </authorList>
    </citation>
    <scope>NUCLEOTIDE SEQUENCE</scope>
    <source>
        <strain evidence="3">AP13</strain>
    </source>
</reference>
<evidence type="ECO:0000313" key="3">
    <source>
        <dbReference type="EMBL" id="KAG2651011.1"/>
    </source>
</evidence>
<evidence type="ECO:0000256" key="2">
    <source>
        <dbReference type="SAM" id="MobiDB-lite"/>
    </source>
</evidence>
<name>A0A8T0WN09_PANVG</name>
<dbReference type="InterPro" id="IPR013083">
    <property type="entry name" value="Znf_RING/FYVE/PHD"/>
</dbReference>
<dbReference type="PANTHER" id="PTHR10333:SF42">
    <property type="entry name" value="INHIBITOR OF GROWTH PROTEIN 5"/>
    <property type="match status" value="1"/>
</dbReference>
<dbReference type="PANTHER" id="PTHR10333">
    <property type="entry name" value="INHIBITOR OF GROWTH PROTEIN"/>
    <property type="match status" value="1"/>
</dbReference>
<comment type="caution">
    <text evidence="3">The sequence shown here is derived from an EMBL/GenBank/DDBJ whole genome shotgun (WGS) entry which is preliminary data.</text>
</comment>
<gene>
    <name evidence="3" type="ORF">PVAP13_1NG388300</name>
</gene>
<dbReference type="GO" id="GO:0005634">
    <property type="term" value="C:nucleus"/>
    <property type="evidence" value="ECO:0007669"/>
    <property type="project" value="TreeGrafter"/>
</dbReference>
<keyword evidence="4" id="KW-1185">Reference proteome</keyword>
<dbReference type="AlphaFoldDB" id="A0A8T0WN09"/>
<organism evidence="3 4">
    <name type="scientific">Panicum virgatum</name>
    <name type="common">Blackwell switchgrass</name>
    <dbReference type="NCBI Taxonomy" id="38727"/>
    <lineage>
        <taxon>Eukaryota</taxon>
        <taxon>Viridiplantae</taxon>
        <taxon>Streptophyta</taxon>
        <taxon>Embryophyta</taxon>
        <taxon>Tracheophyta</taxon>
        <taxon>Spermatophyta</taxon>
        <taxon>Magnoliopsida</taxon>
        <taxon>Liliopsida</taxon>
        <taxon>Poales</taxon>
        <taxon>Poaceae</taxon>
        <taxon>PACMAD clade</taxon>
        <taxon>Panicoideae</taxon>
        <taxon>Panicodae</taxon>
        <taxon>Paniceae</taxon>
        <taxon>Panicinae</taxon>
        <taxon>Panicum</taxon>
        <taxon>Panicum sect. Hiantes</taxon>
    </lineage>
</organism>
<feature type="compositionally biased region" description="Basic and acidic residues" evidence="2">
    <location>
        <begin position="58"/>
        <end position="71"/>
    </location>
</feature>
<protein>
    <submittedName>
        <fullName evidence="3">Uncharacterized protein</fullName>
    </submittedName>
</protein>
<dbReference type="Proteomes" id="UP000823388">
    <property type="component" value="Chromosome 1N"/>
</dbReference>
<evidence type="ECO:0000313" key="4">
    <source>
        <dbReference type="Proteomes" id="UP000823388"/>
    </source>
</evidence>
<dbReference type="InterPro" id="IPR028651">
    <property type="entry name" value="ING_fam"/>
</dbReference>
<proteinExistence type="predicted"/>
<keyword evidence="1" id="KW-0156">Chromatin regulator</keyword>
<evidence type="ECO:0000256" key="1">
    <source>
        <dbReference type="ARBA" id="ARBA00022853"/>
    </source>
</evidence>
<feature type="compositionally biased region" description="Basic and acidic residues" evidence="2">
    <location>
        <begin position="18"/>
        <end position="28"/>
    </location>
</feature>
<feature type="compositionally biased region" description="Pro residues" evidence="2">
    <location>
        <begin position="29"/>
        <end position="38"/>
    </location>
</feature>
<accession>A0A8T0WN09</accession>
<dbReference type="GO" id="GO:0006325">
    <property type="term" value="P:chromatin organization"/>
    <property type="evidence" value="ECO:0007669"/>
    <property type="project" value="UniProtKB-KW"/>
</dbReference>